<dbReference type="EMBL" id="JAGSCS010000001">
    <property type="protein sequence ID" value="MBR0574847.1"/>
    <property type="molecule type" value="Genomic_DNA"/>
</dbReference>
<keyword evidence="1" id="KW-1133">Transmembrane helix</keyword>
<dbReference type="AlphaFoldDB" id="A0A941CML0"/>
<protein>
    <submittedName>
        <fullName evidence="2">Uncharacterized protein</fullName>
    </submittedName>
</protein>
<dbReference type="Proteomes" id="UP000675379">
    <property type="component" value="Unassembled WGS sequence"/>
</dbReference>
<name>A0A941CML0_9CLOT</name>
<gene>
    <name evidence="2" type="ORF">KCG48_00690</name>
</gene>
<accession>A0A941CML0</accession>
<sequence>MNKGLVVYQVLVILIAVVAAGFFFINHGYVQTIVYLVLVALLLSYVLNERSKKA</sequence>
<evidence type="ECO:0000256" key="1">
    <source>
        <dbReference type="SAM" id="Phobius"/>
    </source>
</evidence>
<keyword evidence="1" id="KW-0812">Transmembrane</keyword>
<dbReference type="RefSeq" id="WP_211799364.1">
    <property type="nucleotide sequence ID" value="NZ_JAGSCS010000001.1"/>
</dbReference>
<proteinExistence type="predicted"/>
<evidence type="ECO:0000313" key="2">
    <source>
        <dbReference type="EMBL" id="MBR0574847.1"/>
    </source>
</evidence>
<comment type="caution">
    <text evidence="2">The sequence shown here is derived from an EMBL/GenBank/DDBJ whole genome shotgun (WGS) entry which is preliminary data.</text>
</comment>
<feature type="transmembrane region" description="Helical" evidence="1">
    <location>
        <begin position="5"/>
        <end position="23"/>
    </location>
</feature>
<keyword evidence="3" id="KW-1185">Reference proteome</keyword>
<organism evidence="2 3">
    <name type="scientific">Proteiniclasticum sediminis</name>
    <dbReference type="NCBI Taxonomy" id="2804028"/>
    <lineage>
        <taxon>Bacteria</taxon>
        <taxon>Bacillati</taxon>
        <taxon>Bacillota</taxon>
        <taxon>Clostridia</taxon>
        <taxon>Eubacteriales</taxon>
        <taxon>Clostridiaceae</taxon>
        <taxon>Proteiniclasticum</taxon>
    </lineage>
</organism>
<feature type="transmembrane region" description="Helical" evidence="1">
    <location>
        <begin position="29"/>
        <end position="47"/>
    </location>
</feature>
<keyword evidence="1" id="KW-0472">Membrane</keyword>
<reference evidence="2" key="1">
    <citation type="submission" date="2021-04" db="EMBL/GenBank/DDBJ databases">
        <title>Proteiniclasticum sedimins sp. nov., an obligate anaerobic bacterium isolated from anaerobic sludge.</title>
        <authorList>
            <person name="Liu J."/>
        </authorList>
    </citation>
    <scope>NUCLEOTIDE SEQUENCE</scope>
    <source>
        <strain evidence="2">BAD-10</strain>
    </source>
</reference>
<evidence type="ECO:0000313" key="3">
    <source>
        <dbReference type="Proteomes" id="UP000675379"/>
    </source>
</evidence>